<proteinExistence type="predicted"/>
<gene>
    <name evidence="2" type="ORF">GGR14_000758</name>
</gene>
<evidence type="ECO:0000256" key="1">
    <source>
        <dbReference type="SAM" id="Phobius"/>
    </source>
</evidence>
<feature type="transmembrane region" description="Helical" evidence="1">
    <location>
        <begin position="116"/>
        <end position="135"/>
    </location>
</feature>
<dbReference type="OrthoDB" id="1094883at2"/>
<organism evidence="2 3">
    <name type="scientific">Butyricimonas faecihominis</name>
    <dbReference type="NCBI Taxonomy" id="1472416"/>
    <lineage>
        <taxon>Bacteria</taxon>
        <taxon>Pseudomonadati</taxon>
        <taxon>Bacteroidota</taxon>
        <taxon>Bacteroidia</taxon>
        <taxon>Bacteroidales</taxon>
        <taxon>Odoribacteraceae</taxon>
        <taxon>Butyricimonas</taxon>
    </lineage>
</organism>
<reference evidence="2 3" key="1">
    <citation type="submission" date="2020-08" db="EMBL/GenBank/DDBJ databases">
        <title>Genomic Encyclopedia of Type Strains, Phase IV (KMG-IV): sequencing the most valuable type-strain genomes for metagenomic binning, comparative biology and taxonomic classification.</title>
        <authorList>
            <person name="Goeker M."/>
        </authorList>
    </citation>
    <scope>NUCLEOTIDE SEQUENCE [LARGE SCALE GENOMIC DNA]</scope>
    <source>
        <strain evidence="2 3">DSM 105721</strain>
    </source>
</reference>
<sequence length="1117" mass="128143">MNIQHVNIVARYEAKLLRRNIVFLGFVILAMIGISLWQVVNQGGDNVFWYKVAFASSLPFFNVYYYNLVQVLIAVFVSMEVVYRERKREAMEVFLCRPFRNSEYCIGRFWGIFKMFLFVNVCVLSACMCLNVWVIGGPFNMWVYIFYLFTLSVPTLVFVLGCSLAVTEIVKNRSVSVLLLVILGGSVYFYLDEWQFGMFDFWGRNLPNMFSDLTGHPDIQVYLLHRLGYFGLGIAGILVWMASMNRLRDCLEYRRLQWGTGMIVIVGSVVCLLLFRNTIRQRELQAELYRQVYVEYQLKPKVRVVRHDITYEWKDGEMVLDSRMVLQNRNTESLSEIVLYLNPALKIYSMGEEGKKLSFHREQQLVVIERPLLPGDSVTLQLAYRGKIDETICYPDISWENKQSAGKYEPRSRLKGLFNFGVHYAFADERYTLLLPGCLWYPVTVPPVNVISPYVREVNFSEYSLQVKVGEGQQVLSQGISLRKFGNVVFRNEQKLPGISLCIGNYQKKEVQVGDISVEFYYFSDHEEFFEGFTLLGKEMLVKELRSIQERMESGFGRNYPFHKLMLVESPLSFVSFLQFWKTGSDFVQPEMVFFNERGATLPGYVPLYRWKAMIEAREGPLDDSEKIYGVERMRLLACGMLLQQGMYSILPMYYDYTSFLSSATYPAINMLLSEAFALKGRLTVGRSLVRPSDIEVVECLKKKSLREILSDDSLSDKLRVEIFKLQGKNLASILSAFVNPDELYRFSERIASRFQFDEITFDRFAEDFQLELGLDLIPILDRVYQTVGLAILDVRDIRVEQVVTEGYPRYLLSFKVRNISDVDGVITCVADNQTIEELRDVYKNAIPPDLDASLKVQDYVIAAGACKEVKFIMYGDCGYISTNLSANLPREYYIEVVREGISKTCDQCEGIFDIDSNLFHEPGVIIVDNASSQFQLVDSGQPKRLPFFAKEQKKVYKMVFDNVEWTEIITSTSYGIPVQSAFCKLAGEGNGKAIWTVNVQKAGKYEVFFYHQFLSMTGPPVSSVFTGSLLHYRICNEVLDENVVVEADLVPEGWVSLGKFDFSVGEVQVILDDRGGNIRMDAEDQNLNVIVSSTEQSLPKQQLIIADAVKLVRVKE</sequence>
<evidence type="ECO:0000313" key="2">
    <source>
        <dbReference type="EMBL" id="MBB4024997.1"/>
    </source>
</evidence>
<protein>
    <submittedName>
        <fullName evidence="2">ABC-type transport system involved in multi-copper enzyme maturation permease subunit</fullName>
    </submittedName>
</protein>
<comment type="caution">
    <text evidence="2">The sequence shown here is derived from an EMBL/GenBank/DDBJ whole genome shotgun (WGS) entry which is preliminary data.</text>
</comment>
<dbReference type="AlphaFoldDB" id="A0A7W6MXQ0"/>
<name>A0A7W6MXQ0_9BACT</name>
<accession>A0A7W6MXQ0</accession>
<feature type="transmembrane region" description="Helical" evidence="1">
    <location>
        <begin position="141"/>
        <end position="167"/>
    </location>
</feature>
<keyword evidence="1" id="KW-0812">Transmembrane</keyword>
<dbReference type="RefSeq" id="WP_124316115.1">
    <property type="nucleotide sequence ID" value="NZ_AP028155.1"/>
</dbReference>
<feature type="transmembrane region" description="Helical" evidence="1">
    <location>
        <begin position="21"/>
        <end position="40"/>
    </location>
</feature>
<dbReference type="Proteomes" id="UP000546007">
    <property type="component" value="Unassembled WGS sequence"/>
</dbReference>
<evidence type="ECO:0000313" key="3">
    <source>
        <dbReference type="Proteomes" id="UP000546007"/>
    </source>
</evidence>
<keyword evidence="1" id="KW-1133">Transmembrane helix</keyword>
<feature type="transmembrane region" description="Helical" evidence="1">
    <location>
        <begin position="256"/>
        <end position="275"/>
    </location>
</feature>
<dbReference type="GeneID" id="93101209"/>
<dbReference type="EMBL" id="JACIES010000001">
    <property type="protein sequence ID" value="MBB4024997.1"/>
    <property type="molecule type" value="Genomic_DNA"/>
</dbReference>
<feature type="transmembrane region" description="Helical" evidence="1">
    <location>
        <begin position="174"/>
        <end position="191"/>
    </location>
</feature>
<keyword evidence="3" id="KW-1185">Reference proteome</keyword>
<feature type="transmembrane region" description="Helical" evidence="1">
    <location>
        <begin position="64"/>
        <end position="83"/>
    </location>
</feature>
<feature type="transmembrane region" description="Helical" evidence="1">
    <location>
        <begin position="227"/>
        <end position="244"/>
    </location>
</feature>
<keyword evidence="1" id="KW-0472">Membrane</keyword>